<feature type="domain" description="Amidohydrolase-related" evidence="1">
    <location>
        <begin position="2"/>
        <end position="286"/>
    </location>
</feature>
<dbReference type="PANTHER" id="PTHR43135:SF3">
    <property type="entry name" value="ALPHA-D-RIBOSE 1-METHYLPHOSPHONATE 5-TRIPHOSPHATE DIPHOSPHATASE"/>
    <property type="match status" value="1"/>
</dbReference>
<keyword evidence="3" id="KW-1185">Reference proteome</keyword>
<dbReference type="AlphaFoldDB" id="A0A7Y9JEV6"/>
<dbReference type="SUPFAM" id="SSF51556">
    <property type="entry name" value="Metallo-dependent hydrolases"/>
    <property type="match status" value="1"/>
</dbReference>
<dbReference type="InterPro" id="IPR006680">
    <property type="entry name" value="Amidohydro-rel"/>
</dbReference>
<dbReference type="CDD" id="cd01299">
    <property type="entry name" value="Met_dep_hydrolase_A"/>
    <property type="match status" value="1"/>
</dbReference>
<evidence type="ECO:0000313" key="3">
    <source>
        <dbReference type="Proteomes" id="UP000529783"/>
    </source>
</evidence>
<sequence length="305" mass="30743">MTVRDCGARNGLIIELSRAVRAGAVAGPRIVAAGRPLTPVGGHCHDIGREVAGASEAVTATLAEIAEGAQVIKVMATGGVLTPGTGTRTVGLRPGELRAVVATAHAAGLRVAAHALGELGIRNAIDAGVDSIEHGTYLDGEAVECALACGTYLVPTLRSVTQVINAPAGVVPGELLAAAREEYANRRNGVRMAVAAGVRIAAGTDAGTPLNPHGGLAQELELLVEHGLSAGEAVTAGTRNGAENLGLLDELGTVEVGKRADLILVDGDPTLDIRALRRVVMVCRDGVVHRAGIGGAAAHAAESAR</sequence>
<dbReference type="GO" id="GO:0016810">
    <property type="term" value="F:hydrolase activity, acting on carbon-nitrogen (but not peptide) bonds"/>
    <property type="evidence" value="ECO:0007669"/>
    <property type="project" value="InterPro"/>
</dbReference>
<organism evidence="2 3">
    <name type="scientific">Actinomadura luteofluorescens</name>
    <dbReference type="NCBI Taxonomy" id="46163"/>
    <lineage>
        <taxon>Bacteria</taxon>
        <taxon>Bacillati</taxon>
        <taxon>Actinomycetota</taxon>
        <taxon>Actinomycetes</taxon>
        <taxon>Streptosporangiales</taxon>
        <taxon>Thermomonosporaceae</taxon>
        <taxon>Actinomadura</taxon>
    </lineage>
</organism>
<dbReference type="SUPFAM" id="SSF51338">
    <property type="entry name" value="Composite domain of metallo-dependent hydrolases"/>
    <property type="match status" value="1"/>
</dbReference>
<reference evidence="2 3" key="1">
    <citation type="submission" date="2020-07" db="EMBL/GenBank/DDBJ databases">
        <title>Sequencing the genomes of 1000 actinobacteria strains.</title>
        <authorList>
            <person name="Klenk H.-P."/>
        </authorList>
    </citation>
    <scope>NUCLEOTIDE SEQUENCE [LARGE SCALE GENOMIC DNA]</scope>
    <source>
        <strain evidence="2 3">DSM 40398</strain>
    </source>
</reference>
<dbReference type="InterPro" id="IPR032466">
    <property type="entry name" value="Metal_Hydrolase"/>
</dbReference>
<protein>
    <submittedName>
        <fullName evidence="2">Imidazolonepropionase-like amidohydrolase</fullName>
    </submittedName>
</protein>
<gene>
    <name evidence="2" type="ORF">BJY14_000632</name>
</gene>
<dbReference type="Pfam" id="PF01979">
    <property type="entry name" value="Amidohydro_1"/>
    <property type="match status" value="1"/>
</dbReference>
<accession>A0A7Y9JEV6</accession>
<evidence type="ECO:0000259" key="1">
    <source>
        <dbReference type="Pfam" id="PF01979"/>
    </source>
</evidence>
<dbReference type="PANTHER" id="PTHR43135">
    <property type="entry name" value="ALPHA-D-RIBOSE 1-METHYLPHOSPHONATE 5-TRIPHOSPHATE DIPHOSPHATASE"/>
    <property type="match status" value="1"/>
</dbReference>
<proteinExistence type="predicted"/>
<name>A0A7Y9JEV6_9ACTN</name>
<keyword evidence="2" id="KW-0378">Hydrolase</keyword>
<comment type="caution">
    <text evidence="2">The sequence shown here is derived from an EMBL/GenBank/DDBJ whole genome shotgun (WGS) entry which is preliminary data.</text>
</comment>
<dbReference type="InterPro" id="IPR011059">
    <property type="entry name" value="Metal-dep_hydrolase_composite"/>
</dbReference>
<dbReference type="EMBL" id="JACCBA010000001">
    <property type="protein sequence ID" value="NYD44649.1"/>
    <property type="molecule type" value="Genomic_DNA"/>
</dbReference>
<dbReference type="InterPro" id="IPR057744">
    <property type="entry name" value="OTAase-like"/>
</dbReference>
<evidence type="ECO:0000313" key="2">
    <source>
        <dbReference type="EMBL" id="NYD44649.1"/>
    </source>
</evidence>
<dbReference type="Proteomes" id="UP000529783">
    <property type="component" value="Unassembled WGS sequence"/>
</dbReference>
<dbReference type="Gene3D" id="3.20.20.140">
    <property type="entry name" value="Metal-dependent hydrolases"/>
    <property type="match status" value="1"/>
</dbReference>
<dbReference type="InterPro" id="IPR051781">
    <property type="entry name" value="Metallo-dep_Hydrolase"/>
</dbReference>